<protein>
    <submittedName>
        <fullName evidence="6">Uncharacterized protein</fullName>
    </submittedName>
</protein>
<evidence type="ECO:0000313" key="5">
    <source>
        <dbReference type="EMBL" id="KAE9964635.1"/>
    </source>
</evidence>
<evidence type="ECO:0000313" key="8">
    <source>
        <dbReference type="Proteomes" id="UP000490939"/>
    </source>
</evidence>
<dbReference type="Pfam" id="PF00106">
    <property type="entry name" value="adh_short"/>
    <property type="match status" value="1"/>
</dbReference>
<evidence type="ECO:0000256" key="4">
    <source>
        <dbReference type="RuleBase" id="RU000363"/>
    </source>
</evidence>
<accession>A0A8H3ZF26</accession>
<organism evidence="6 8">
    <name type="scientific">Venturia inaequalis</name>
    <name type="common">Apple scab fungus</name>
    <dbReference type="NCBI Taxonomy" id="5025"/>
    <lineage>
        <taxon>Eukaryota</taxon>
        <taxon>Fungi</taxon>
        <taxon>Dikarya</taxon>
        <taxon>Ascomycota</taxon>
        <taxon>Pezizomycotina</taxon>
        <taxon>Dothideomycetes</taxon>
        <taxon>Pleosporomycetidae</taxon>
        <taxon>Venturiales</taxon>
        <taxon>Venturiaceae</taxon>
        <taxon>Venturia</taxon>
    </lineage>
</organism>
<dbReference type="PANTHER" id="PTHR42760">
    <property type="entry name" value="SHORT-CHAIN DEHYDROGENASES/REDUCTASES FAMILY MEMBER"/>
    <property type="match status" value="1"/>
</dbReference>
<dbReference type="PANTHER" id="PTHR42760:SF133">
    <property type="entry name" value="3-OXOACYL-[ACYL-CARRIER-PROTEIN] REDUCTASE"/>
    <property type="match status" value="1"/>
</dbReference>
<reference evidence="6 8" key="1">
    <citation type="submission" date="2019-07" db="EMBL/GenBank/DDBJ databases">
        <title>Venturia inaequalis Genome Resource.</title>
        <authorList>
            <person name="Lichtner F.J."/>
        </authorList>
    </citation>
    <scope>NUCLEOTIDE SEQUENCE [LARGE SCALE GENOMIC DNA]</scope>
    <source>
        <strain evidence="5 7">120213</strain>
        <strain evidence="6 8">DMI_063113</strain>
    </source>
</reference>
<dbReference type="SUPFAM" id="SSF51735">
    <property type="entry name" value="NAD(P)-binding Rossmann-fold domains"/>
    <property type="match status" value="1"/>
</dbReference>
<dbReference type="PRINTS" id="PR00080">
    <property type="entry name" value="SDRFAMILY"/>
</dbReference>
<dbReference type="EMBL" id="WNWS01000669">
    <property type="protein sequence ID" value="KAE9964635.1"/>
    <property type="molecule type" value="Genomic_DNA"/>
</dbReference>
<dbReference type="FunFam" id="3.40.50.720:FF:000173">
    <property type="entry name" value="3-oxoacyl-[acyl-carrier protein] reductase"/>
    <property type="match status" value="1"/>
</dbReference>
<gene>
    <name evidence="6" type="ORF">EG327_002204</name>
    <name evidence="5" type="ORF">EG328_010287</name>
</gene>
<dbReference type="PRINTS" id="PR00081">
    <property type="entry name" value="GDHRDH"/>
</dbReference>
<dbReference type="GO" id="GO:0016616">
    <property type="term" value="F:oxidoreductase activity, acting on the CH-OH group of donors, NAD or NADP as acceptor"/>
    <property type="evidence" value="ECO:0007669"/>
    <property type="project" value="TreeGrafter"/>
</dbReference>
<evidence type="ECO:0000313" key="6">
    <source>
        <dbReference type="EMBL" id="KAE9989816.1"/>
    </source>
</evidence>
<dbReference type="InterPro" id="IPR020904">
    <property type="entry name" value="Sc_DH/Rdtase_CS"/>
</dbReference>
<keyword evidence="3" id="KW-0560">Oxidoreductase</keyword>
<dbReference type="InterPro" id="IPR002347">
    <property type="entry name" value="SDR_fam"/>
</dbReference>
<dbReference type="Proteomes" id="UP000447873">
    <property type="component" value="Unassembled WGS sequence"/>
</dbReference>
<evidence type="ECO:0000313" key="7">
    <source>
        <dbReference type="Proteomes" id="UP000447873"/>
    </source>
</evidence>
<dbReference type="GO" id="GO:0006633">
    <property type="term" value="P:fatty acid biosynthetic process"/>
    <property type="evidence" value="ECO:0007669"/>
    <property type="project" value="TreeGrafter"/>
</dbReference>
<evidence type="ECO:0000256" key="3">
    <source>
        <dbReference type="ARBA" id="ARBA00023002"/>
    </source>
</evidence>
<name>A0A8H3ZF26_VENIN</name>
<evidence type="ECO:0000256" key="2">
    <source>
        <dbReference type="ARBA" id="ARBA00022857"/>
    </source>
</evidence>
<dbReference type="GO" id="GO:0048038">
    <property type="term" value="F:quinone binding"/>
    <property type="evidence" value="ECO:0007669"/>
    <property type="project" value="TreeGrafter"/>
</dbReference>
<keyword evidence="8" id="KW-1185">Reference proteome</keyword>
<keyword evidence="2" id="KW-0521">NADP</keyword>
<dbReference type="InterPro" id="IPR036291">
    <property type="entry name" value="NAD(P)-bd_dom_sf"/>
</dbReference>
<proteinExistence type="inferred from homology"/>
<comment type="caution">
    <text evidence="6">The sequence shown here is derived from an EMBL/GenBank/DDBJ whole genome shotgun (WGS) entry which is preliminary data.</text>
</comment>
<dbReference type="Gene3D" id="3.40.50.720">
    <property type="entry name" value="NAD(P)-binding Rossmann-like Domain"/>
    <property type="match status" value="1"/>
</dbReference>
<sequence length="315" mass="33993">MFRFIPRFRFSPPFTPSKSHLLFSASKNNKLQTRNYSSPVSSPPRHVLITGGSRGIGLSIAHAFARTGNHSIQITGRNPSTLQTAITSLQETYKTSNSSLQISEQSLALRIQGTQADVSDPKIWKFAFASRKKEATDGWQTPDILINSAGVTHSSLLMAMKEEAIHDIIDVNLKGTIFACQAVSKAMIRSKRGRSEAQTRKNLSIINISSLLATHGGRGSSVYSASKAGVLGLTRALAAELGPLGIRVNAIVPGYVETDMTKAMDFTARSNALEKIPLKRFGTVDEIAKAALFLAKNEYANNCVINLDGGLSAAM</sequence>
<dbReference type="AlphaFoldDB" id="A0A8H3ZF26"/>
<comment type="similarity">
    <text evidence="1 4">Belongs to the short-chain dehydrogenases/reductases (SDR) family.</text>
</comment>
<evidence type="ECO:0000256" key="1">
    <source>
        <dbReference type="ARBA" id="ARBA00006484"/>
    </source>
</evidence>
<dbReference type="OrthoDB" id="1669814at2759"/>
<dbReference type="Proteomes" id="UP000490939">
    <property type="component" value="Unassembled WGS sequence"/>
</dbReference>
<dbReference type="PROSITE" id="PS00061">
    <property type="entry name" value="ADH_SHORT"/>
    <property type="match status" value="1"/>
</dbReference>
<dbReference type="EMBL" id="WNWR01000167">
    <property type="protein sequence ID" value="KAE9989816.1"/>
    <property type="molecule type" value="Genomic_DNA"/>
</dbReference>